<evidence type="ECO:0000313" key="2">
    <source>
        <dbReference type="Proteomes" id="UP001153269"/>
    </source>
</evidence>
<sequence>MAGGEVVQYVETRTDSWEGAVSWEFQRGDRQLIRGGNVDLCVGVWFQCHLRIDPSRSSASSSLSV</sequence>
<protein>
    <submittedName>
        <fullName evidence="1">Uncharacterized protein</fullName>
    </submittedName>
</protein>
<comment type="caution">
    <text evidence="1">The sequence shown here is derived from an EMBL/GenBank/DDBJ whole genome shotgun (WGS) entry which is preliminary data.</text>
</comment>
<dbReference type="AlphaFoldDB" id="A0A9N7TQG4"/>
<dbReference type="EMBL" id="CADEAL010000179">
    <property type="protein sequence ID" value="CAB1415888.1"/>
    <property type="molecule type" value="Genomic_DNA"/>
</dbReference>
<gene>
    <name evidence="1" type="ORF">PLEPLA_LOCUS3607</name>
</gene>
<dbReference type="Proteomes" id="UP001153269">
    <property type="component" value="Unassembled WGS sequence"/>
</dbReference>
<proteinExistence type="predicted"/>
<organism evidence="1 2">
    <name type="scientific">Pleuronectes platessa</name>
    <name type="common">European plaice</name>
    <dbReference type="NCBI Taxonomy" id="8262"/>
    <lineage>
        <taxon>Eukaryota</taxon>
        <taxon>Metazoa</taxon>
        <taxon>Chordata</taxon>
        <taxon>Craniata</taxon>
        <taxon>Vertebrata</taxon>
        <taxon>Euteleostomi</taxon>
        <taxon>Actinopterygii</taxon>
        <taxon>Neopterygii</taxon>
        <taxon>Teleostei</taxon>
        <taxon>Neoteleostei</taxon>
        <taxon>Acanthomorphata</taxon>
        <taxon>Carangaria</taxon>
        <taxon>Pleuronectiformes</taxon>
        <taxon>Pleuronectoidei</taxon>
        <taxon>Pleuronectidae</taxon>
        <taxon>Pleuronectes</taxon>
    </lineage>
</organism>
<keyword evidence="2" id="KW-1185">Reference proteome</keyword>
<evidence type="ECO:0000313" key="1">
    <source>
        <dbReference type="EMBL" id="CAB1415888.1"/>
    </source>
</evidence>
<accession>A0A9N7TQG4</accession>
<name>A0A9N7TQG4_PLEPL</name>
<reference evidence="1" key="1">
    <citation type="submission" date="2020-03" db="EMBL/GenBank/DDBJ databases">
        <authorList>
            <person name="Weist P."/>
        </authorList>
    </citation>
    <scope>NUCLEOTIDE SEQUENCE</scope>
</reference>